<evidence type="ECO:0000256" key="3">
    <source>
        <dbReference type="ARBA" id="ARBA00022692"/>
    </source>
</evidence>
<evidence type="ECO:0000313" key="7">
    <source>
        <dbReference type="EMBL" id="KAL1513779.1"/>
    </source>
</evidence>
<dbReference type="GO" id="GO:0016020">
    <property type="term" value="C:membrane"/>
    <property type="evidence" value="ECO:0007669"/>
    <property type="project" value="UniProtKB-SubCell"/>
</dbReference>
<evidence type="ECO:0000256" key="2">
    <source>
        <dbReference type="ARBA" id="ARBA00007332"/>
    </source>
</evidence>
<organism evidence="7 8">
    <name type="scientific">Hypothenemus hampei</name>
    <name type="common">Coffee berry borer</name>
    <dbReference type="NCBI Taxonomy" id="57062"/>
    <lineage>
        <taxon>Eukaryota</taxon>
        <taxon>Metazoa</taxon>
        <taxon>Ecdysozoa</taxon>
        <taxon>Arthropoda</taxon>
        <taxon>Hexapoda</taxon>
        <taxon>Insecta</taxon>
        <taxon>Pterygota</taxon>
        <taxon>Neoptera</taxon>
        <taxon>Endopterygota</taxon>
        <taxon>Coleoptera</taxon>
        <taxon>Polyphaga</taxon>
        <taxon>Cucujiformia</taxon>
        <taxon>Curculionidae</taxon>
        <taxon>Scolytinae</taxon>
        <taxon>Hypothenemus</taxon>
    </lineage>
</organism>
<sequence length="364" mass="42495">MSSEFIFNLFYLLLSFGLIYPPAEFISAGFTIQNWFGTILGSEKERFVKYHIKKSILNLFIYSCLPAIYIDLMYLLGFVELYSLFVDTTTFWKIFVTSSIAIPFLALYEIKRWTDNNFQNHPIVRNLTKYCNNNNSWEAVASDIENEFRRLEIVSIRTNPIVKVVVTENWIIKVCPLTLFVTHQSDATLDVKEATNYHLSHISPSETQFLNIEVKSGRVEPFTIRINSNEFQDLEDRLARSINVLPEVKFHKNITEQFLEVFSETVKKNPRYHTDIELDQCIGCLQTRPSIKLQKQCPDNEVPGRNCSNCFCRPMWCLDCITKWFLSRQEPEQKNQWLSSKCTCPMCRATFCVLDVSLLDDIEE</sequence>
<gene>
    <name evidence="7" type="ORF">ABEB36_003144</name>
</gene>
<evidence type="ECO:0000256" key="1">
    <source>
        <dbReference type="ARBA" id="ARBA00004141"/>
    </source>
</evidence>
<evidence type="ECO:0000313" key="8">
    <source>
        <dbReference type="Proteomes" id="UP001566132"/>
    </source>
</evidence>
<proteinExistence type="inferred from homology"/>
<accession>A0ABD1FBT9</accession>
<dbReference type="PANTHER" id="PTHR31322">
    <property type="entry name" value="E3 UBIQUITIN-PROTEIN LIGASE TM129"/>
    <property type="match status" value="1"/>
</dbReference>
<comment type="subcellular location">
    <subcellularLocation>
        <location evidence="1">Membrane</location>
        <topology evidence="1">Multi-pass membrane protein</topology>
    </subcellularLocation>
</comment>
<keyword evidence="3 6" id="KW-0812">Transmembrane</keyword>
<reference evidence="7 8" key="1">
    <citation type="submission" date="2024-05" db="EMBL/GenBank/DDBJ databases">
        <title>Genetic variation in Jamaican populations of the coffee berry borer (Hypothenemus hampei).</title>
        <authorList>
            <person name="Errbii M."/>
            <person name="Myrie A."/>
        </authorList>
    </citation>
    <scope>NUCLEOTIDE SEQUENCE [LARGE SCALE GENOMIC DNA]</scope>
    <source>
        <strain evidence="7">JA-Hopewell-2020-01-JO</strain>
        <tissue evidence="7">Whole body</tissue>
    </source>
</reference>
<feature type="transmembrane region" description="Helical" evidence="6">
    <location>
        <begin position="6"/>
        <end position="36"/>
    </location>
</feature>
<dbReference type="PANTHER" id="PTHR31322:SF2">
    <property type="entry name" value="E3 UBIQUITIN-PROTEIN LIGASE TM129"/>
    <property type="match status" value="1"/>
</dbReference>
<evidence type="ECO:0000256" key="5">
    <source>
        <dbReference type="ARBA" id="ARBA00023136"/>
    </source>
</evidence>
<comment type="similarity">
    <text evidence="2">Belongs to the TMEM129 family.</text>
</comment>
<evidence type="ECO:0000256" key="6">
    <source>
        <dbReference type="SAM" id="Phobius"/>
    </source>
</evidence>
<evidence type="ECO:0008006" key="9">
    <source>
        <dbReference type="Google" id="ProtNLM"/>
    </source>
</evidence>
<dbReference type="EMBL" id="JBDJPC010000002">
    <property type="protein sequence ID" value="KAL1513779.1"/>
    <property type="molecule type" value="Genomic_DNA"/>
</dbReference>
<comment type="caution">
    <text evidence="7">The sequence shown here is derived from an EMBL/GenBank/DDBJ whole genome shotgun (WGS) entry which is preliminary data.</text>
</comment>
<dbReference type="Pfam" id="PF10272">
    <property type="entry name" value="Tmpp129"/>
    <property type="match status" value="1"/>
</dbReference>
<evidence type="ECO:0000256" key="4">
    <source>
        <dbReference type="ARBA" id="ARBA00022989"/>
    </source>
</evidence>
<name>A0ABD1FBT9_HYPHA</name>
<keyword evidence="8" id="KW-1185">Reference proteome</keyword>
<feature type="transmembrane region" description="Helical" evidence="6">
    <location>
        <begin position="56"/>
        <end position="79"/>
    </location>
</feature>
<dbReference type="AlphaFoldDB" id="A0ABD1FBT9"/>
<protein>
    <recommendedName>
        <fullName evidence="9">E3 ubiquitin-protein ligase TM129</fullName>
    </recommendedName>
</protein>
<dbReference type="InterPro" id="IPR018801">
    <property type="entry name" value="TM129"/>
</dbReference>
<dbReference type="Proteomes" id="UP001566132">
    <property type="component" value="Unassembled WGS sequence"/>
</dbReference>
<keyword evidence="4 6" id="KW-1133">Transmembrane helix</keyword>
<keyword evidence="5 6" id="KW-0472">Membrane</keyword>
<feature type="transmembrane region" description="Helical" evidence="6">
    <location>
        <begin position="91"/>
        <end position="110"/>
    </location>
</feature>